<dbReference type="PANTHER" id="PTHR11579:SF0">
    <property type="entry name" value="PROTEIN-L-ISOASPARTATE(D-ASPARTATE) O-METHYLTRANSFERASE"/>
    <property type="match status" value="1"/>
</dbReference>
<evidence type="ECO:0000313" key="13">
    <source>
        <dbReference type="Proteomes" id="UP000221011"/>
    </source>
</evidence>
<keyword evidence="13" id="KW-1185">Reference proteome</keyword>
<evidence type="ECO:0000256" key="3">
    <source>
        <dbReference type="ARBA" id="ARBA00011890"/>
    </source>
</evidence>
<evidence type="ECO:0000313" key="12">
    <source>
        <dbReference type="EMBL" id="ATL32261.1"/>
    </source>
</evidence>
<dbReference type="AlphaFoldDB" id="A0A291QKN7"/>
<comment type="subcellular location">
    <subcellularLocation>
        <location evidence="1">Cytoplasm</location>
    </subcellularLocation>
</comment>
<comment type="similarity">
    <text evidence="2">Belongs to the methyltransferase superfamily. L-isoaspartyl/D-aspartyl protein methyltransferase family.</text>
</comment>
<gene>
    <name evidence="12" type="ORF">KY5_7243c</name>
</gene>
<dbReference type="EC" id="2.1.1.77" evidence="3"/>
<reference evidence="12 13" key="1">
    <citation type="submission" date="2017-08" db="EMBL/GenBank/DDBJ databases">
        <title>Complete Genome Sequence of Streptomyces formicae KY5, the formicamycin producer.</title>
        <authorList>
            <person name="Holmes N.A."/>
            <person name="Devine R."/>
            <person name="Qin Z."/>
            <person name="Seipke R.F."/>
            <person name="Wilkinson B."/>
            <person name="Hutchings M.I."/>
        </authorList>
    </citation>
    <scope>NUCLEOTIDE SEQUENCE [LARGE SCALE GENOMIC DNA]</scope>
    <source>
        <strain evidence="12 13">KY5</strain>
    </source>
</reference>
<evidence type="ECO:0000256" key="4">
    <source>
        <dbReference type="ARBA" id="ARBA00013346"/>
    </source>
</evidence>
<dbReference type="EMBL" id="CP022685">
    <property type="protein sequence ID" value="ATL32261.1"/>
    <property type="molecule type" value="Genomic_DNA"/>
</dbReference>
<dbReference type="InterPro" id="IPR000682">
    <property type="entry name" value="PCMT"/>
</dbReference>
<evidence type="ECO:0000256" key="1">
    <source>
        <dbReference type="ARBA" id="ARBA00004496"/>
    </source>
</evidence>
<organism evidence="12 13">
    <name type="scientific">Streptomyces formicae</name>
    <dbReference type="NCBI Taxonomy" id="1616117"/>
    <lineage>
        <taxon>Bacteria</taxon>
        <taxon>Bacillati</taxon>
        <taxon>Actinomycetota</taxon>
        <taxon>Actinomycetes</taxon>
        <taxon>Kitasatosporales</taxon>
        <taxon>Streptomycetaceae</taxon>
        <taxon>Streptomyces</taxon>
    </lineage>
</organism>
<proteinExistence type="inferred from homology"/>
<evidence type="ECO:0000256" key="11">
    <source>
        <dbReference type="ARBA" id="ARBA00031350"/>
    </source>
</evidence>
<dbReference type="Proteomes" id="UP000221011">
    <property type="component" value="Chromosome"/>
</dbReference>
<evidence type="ECO:0000256" key="9">
    <source>
        <dbReference type="ARBA" id="ARBA00030757"/>
    </source>
</evidence>
<dbReference type="InterPro" id="IPR027573">
    <property type="entry name" value="Methyltran_FxLD"/>
</dbReference>
<dbReference type="SUPFAM" id="SSF53335">
    <property type="entry name" value="S-adenosyl-L-methionine-dependent methyltransferases"/>
    <property type="match status" value="1"/>
</dbReference>
<sequence length="409" mass="43975">MTNTAAESPAFPAVLRNRLVDHILAAGHATDPRVEEALRTVPRHLFLPDSDVETAYANRTVITKRFEDGTSLSCATQPTVMAMMLDQLAVREGDNVLEAGAGTGYNAALLRLLTGPGGGVVTLDSNAEVATEARSRLDYTGYGDVIVLTRDGAFGALEYAPYQRGIFTVGPWDLPPGLLAQFADGARLVVPMRWRGQSRSVAFVRDGDTWHSESIELCGFVPMVGQGGEKTAVVDDAESVTLRWDRDQNIDPGRLHGVLDYPKSVMRTGVTLGPNESWDGVWLRLTATEPGTCGIRADQSAFDSGLCTPAKAKVYGPALVQDGSLTYLTTRRVEGEAPLWELGAIGHGPDGEHLAERMMVDIRAWDADRGARPTVSMHSAKASATDLSEGLVVIKEHVRLVLALPESKG</sequence>
<keyword evidence="8" id="KW-0949">S-adenosyl-L-methionine</keyword>
<evidence type="ECO:0000256" key="6">
    <source>
        <dbReference type="ARBA" id="ARBA00022603"/>
    </source>
</evidence>
<dbReference type="Gene3D" id="3.40.50.150">
    <property type="entry name" value="Vaccinia Virus protein VP39"/>
    <property type="match status" value="1"/>
</dbReference>
<keyword evidence="5" id="KW-0963">Cytoplasm</keyword>
<dbReference type="GO" id="GO:0005737">
    <property type="term" value="C:cytoplasm"/>
    <property type="evidence" value="ECO:0007669"/>
    <property type="project" value="UniProtKB-SubCell"/>
</dbReference>
<dbReference type="CDD" id="cd02440">
    <property type="entry name" value="AdoMet_MTases"/>
    <property type="match status" value="1"/>
</dbReference>
<evidence type="ECO:0000256" key="2">
    <source>
        <dbReference type="ARBA" id="ARBA00005369"/>
    </source>
</evidence>
<dbReference type="GO" id="GO:0032259">
    <property type="term" value="P:methylation"/>
    <property type="evidence" value="ECO:0007669"/>
    <property type="project" value="UniProtKB-KW"/>
</dbReference>
<evidence type="ECO:0000256" key="10">
    <source>
        <dbReference type="ARBA" id="ARBA00031323"/>
    </source>
</evidence>
<evidence type="ECO:0000256" key="7">
    <source>
        <dbReference type="ARBA" id="ARBA00022679"/>
    </source>
</evidence>
<dbReference type="Pfam" id="PF01135">
    <property type="entry name" value="PCMT"/>
    <property type="match status" value="1"/>
</dbReference>
<dbReference type="GO" id="GO:0004719">
    <property type="term" value="F:protein-L-isoaspartate (D-aspartate) O-methyltransferase activity"/>
    <property type="evidence" value="ECO:0007669"/>
    <property type="project" value="UniProtKB-EC"/>
</dbReference>
<dbReference type="NCBIfam" id="TIGR04364">
    <property type="entry name" value="methyltran_FxLD"/>
    <property type="match status" value="1"/>
</dbReference>
<name>A0A291QKN7_9ACTN</name>
<evidence type="ECO:0000256" key="5">
    <source>
        <dbReference type="ARBA" id="ARBA00022490"/>
    </source>
</evidence>
<dbReference type="PANTHER" id="PTHR11579">
    <property type="entry name" value="PROTEIN-L-ISOASPARTATE O-METHYLTRANSFERASE"/>
    <property type="match status" value="1"/>
</dbReference>
<dbReference type="RefSeq" id="WP_098246241.1">
    <property type="nucleotide sequence ID" value="NZ_CP022685.1"/>
</dbReference>
<accession>A0A291QKN7</accession>
<keyword evidence="6 12" id="KW-0489">Methyltransferase</keyword>
<dbReference type="KEGG" id="sfk:KY5_7243c"/>
<evidence type="ECO:0000256" key="8">
    <source>
        <dbReference type="ARBA" id="ARBA00022691"/>
    </source>
</evidence>
<keyword evidence="7 12" id="KW-0808">Transferase</keyword>
<dbReference type="InterPro" id="IPR029063">
    <property type="entry name" value="SAM-dependent_MTases_sf"/>
</dbReference>
<protein>
    <recommendedName>
        <fullName evidence="4">Protein-L-isoaspartate O-methyltransferase</fullName>
        <ecNumber evidence="3">2.1.1.77</ecNumber>
    </recommendedName>
    <alternativeName>
        <fullName evidence="11">L-isoaspartyl protein carboxyl methyltransferase</fullName>
    </alternativeName>
    <alternativeName>
        <fullName evidence="9">Protein L-isoaspartyl methyltransferase</fullName>
    </alternativeName>
    <alternativeName>
        <fullName evidence="10">Protein-beta-aspartate methyltransferase</fullName>
    </alternativeName>
</protein>